<evidence type="ECO:0000313" key="9">
    <source>
        <dbReference type="Proteomes" id="UP000611708"/>
    </source>
</evidence>
<dbReference type="InterPro" id="IPR041082">
    <property type="entry name" value="Suv3_C_1"/>
</dbReference>
<evidence type="ECO:0000313" key="8">
    <source>
        <dbReference type="EMBL" id="MBF9197592.1"/>
    </source>
</evidence>
<dbReference type="PROSITE" id="PS51194">
    <property type="entry name" value="HELICASE_CTER"/>
    <property type="match status" value="1"/>
</dbReference>
<feature type="region of interest" description="Disordered" evidence="5">
    <location>
        <begin position="767"/>
        <end position="813"/>
    </location>
</feature>
<dbReference type="Pfam" id="PF18147">
    <property type="entry name" value="Suv3_C_1"/>
    <property type="match status" value="1"/>
</dbReference>
<sequence>MSKKSKSFVSLNHLPGILLASQTECMRWIEAGLIPVAERRTVHRRGRNVEEPMFDPEVVAQLAAEVPAWREHGDQGSQGARSEARGREGGRSADPSLDEAAHRRRQSMLAPIRKNTGVYIAEDIRRIESGRWKPERVFAGYRAVFSRPMQVLPDSEPIEIAVEFAFVEPVEVAAVTLAPARVERAELTVASEALEARLIELRDATFEACEQELGGWRDELETYLDAFEDAGERQAILGGIRAAVDKLERIHGSDKGGPAAAARKLRQKLDDYRSKAAARRLRHLREAQIREASGYERYAAIFPVARSLNRRFLFLAGPTNSGKTYEALKLAREAETAEILSPLRLLALEHFERMSEEGLPAGMVTGEERVLPEGATHIARTIETLDLHRVVDVCVIDEVQMLGDPSRGWAWTQAMVGAPAKLVVLTGAPEAIPLVEHLLAMTGEPLEVKILKRKGRLRVEGVPANLAKLTRGDAVVAFTRRDVHDLRARLVQSGRTVATVYGALGPEVRRAEAARFRNGEAEILVATDAIGMGLNIGPLRRVVFSTLRKYDGVRDRQLTAMEIKQIAGRAGRFGHHDEGLVTALPDVGGYAQVEKIISQALTGDAEKLRGKAYVRPNQETVLSASEVLQTDRLGRVLRHLYDTLVAGHPDLRMADMDEMIDLATLLDTVDMPILDRLSYSMAPVDGREQLAVELLLDWARQHARDGRVQAPDFGVNTDLLKLEARVKIATSWLWLAQRYPAVFEDVEAVVDLRASLNAKIEEKLVATSVSHRRKPEDKVRRDRGKATQKQRRNRQRRTESDAGDLEQVRPRRH</sequence>
<evidence type="ECO:0000259" key="7">
    <source>
        <dbReference type="PROSITE" id="PS51194"/>
    </source>
</evidence>
<feature type="compositionally biased region" description="Basic and acidic residues" evidence="5">
    <location>
        <begin position="82"/>
        <end position="91"/>
    </location>
</feature>
<dbReference type="PROSITE" id="PS51192">
    <property type="entry name" value="HELICASE_ATP_BIND_1"/>
    <property type="match status" value="1"/>
</dbReference>
<dbReference type="Gene3D" id="1.20.58.1080">
    <property type="match status" value="1"/>
</dbReference>
<organism evidence="8 9">
    <name type="scientific">Microvirga terrestris</name>
    <dbReference type="NCBI Taxonomy" id="2791024"/>
    <lineage>
        <taxon>Bacteria</taxon>
        <taxon>Pseudomonadati</taxon>
        <taxon>Pseudomonadota</taxon>
        <taxon>Alphaproteobacteria</taxon>
        <taxon>Hyphomicrobiales</taxon>
        <taxon>Methylobacteriaceae</taxon>
        <taxon>Microvirga</taxon>
    </lineage>
</organism>
<gene>
    <name evidence="8" type="ORF">I2H36_16245</name>
</gene>
<proteinExistence type="predicted"/>
<keyword evidence="4" id="KW-0067">ATP-binding</keyword>
<dbReference type="PANTHER" id="PTHR12131">
    <property type="entry name" value="ATP-DEPENDENT RNA AND DNA HELICASE"/>
    <property type="match status" value="1"/>
</dbReference>
<comment type="caution">
    <text evidence="8">The sequence shown here is derived from an EMBL/GenBank/DDBJ whole genome shotgun (WGS) entry which is preliminary data.</text>
</comment>
<evidence type="ECO:0000256" key="2">
    <source>
        <dbReference type="ARBA" id="ARBA00022801"/>
    </source>
</evidence>
<dbReference type="SMART" id="SM00487">
    <property type="entry name" value="DEXDc"/>
    <property type="match status" value="1"/>
</dbReference>
<dbReference type="RefSeq" id="WP_196264955.1">
    <property type="nucleotide sequence ID" value="NZ_JADQDN010000009.1"/>
</dbReference>
<dbReference type="GO" id="GO:0004386">
    <property type="term" value="F:helicase activity"/>
    <property type="evidence" value="ECO:0007669"/>
    <property type="project" value="UniProtKB-KW"/>
</dbReference>
<feature type="compositionally biased region" description="Basic residues" evidence="5">
    <location>
        <begin position="781"/>
        <end position="795"/>
    </location>
</feature>
<protein>
    <submittedName>
        <fullName evidence="8">Helicase</fullName>
    </submittedName>
</protein>
<dbReference type="InterPro" id="IPR014001">
    <property type="entry name" value="Helicase_ATP-bd"/>
</dbReference>
<keyword evidence="3 8" id="KW-0347">Helicase</keyword>
<dbReference type="InterPro" id="IPR022192">
    <property type="entry name" value="SUV3_C"/>
</dbReference>
<evidence type="ECO:0000256" key="5">
    <source>
        <dbReference type="SAM" id="MobiDB-lite"/>
    </source>
</evidence>
<dbReference type="InterPro" id="IPR055206">
    <property type="entry name" value="DEXQc_SUV3"/>
</dbReference>
<evidence type="ECO:0000256" key="4">
    <source>
        <dbReference type="ARBA" id="ARBA00022840"/>
    </source>
</evidence>
<keyword evidence="1" id="KW-0547">Nucleotide-binding</keyword>
<dbReference type="InterPro" id="IPR050699">
    <property type="entry name" value="RNA-DNA_Helicase"/>
</dbReference>
<dbReference type="PANTHER" id="PTHR12131:SF1">
    <property type="entry name" value="ATP-DEPENDENT RNA HELICASE SUPV3L1, MITOCHONDRIAL-RELATED"/>
    <property type="match status" value="1"/>
</dbReference>
<keyword evidence="2" id="KW-0378">Hydrolase</keyword>
<dbReference type="Pfam" id="PF22527">
    <property type="entry name" value="DEXQc_Suv3"/>
    <property type="match status" value="1"/>
</dbReference>
<evidence type="ECO:0000256" key="1">
    <source>
        <dbReference type="ARBA" id="ARBA00022741"/>
    </source>
</evidence>
<name>A0ABS0HVQ8_9HYPH</name>
<dbReference type="Gene3D" id="3.40.50.300">
    <property type="entry name" value="P-loop containing nucleotide triphosphate hydrolases"/>
    <property type="match status" value="2"/>
</dbReference>
<dbReference type="InterPro" id="IPR001650">
    <property type="entry name" value="Helicase_C-like"/>
</dbReference>
<evidence type="ECO:0000259" key="6">
    <source>
        <dbReference type="PROSITE" id="PS51192"/>
    </source>
</evidence>
<reference evidence="8 9" key="1">
    <citation type="submission" date="2020-11" db="EMBL/GenBank/DDBJ databases">
        <authorList>
            <person name="Kim M.K."/>
        </authorList>
    </citation>
    <scope>NUCLEOTIDE SEQUENCE [LARGE SCALE GENOMIC DNA]</scope>
    <source>
        <strain evidence="8 9">BT290</strain>
    </source>
</reference>
<dbReference type="Gene3D" id="1.20.272.40">
    <property type="match status" value="1"/>
</dbReference>
<evidence type="ECO:0000256" key="3">
    <source>
        <dbReference type="ARBA" id="ARBA00022806"/>
    </source>
</evidence>
<feature type="region of interest" description="Disordered" evidence="5">
    <location>
        <begin position="70"/>
        <end position="106"/>
    </location>
</feature>
<dbReference type="EMBL" id="JADQDN010000009">
    <property type="protein sequence ID" value="MBF9197592.1"/>
    <property type="molecule type" value="Genomic_DNA"/>
</dbReference>
<accession>A0ABS0HVQ8</accession>
<dbReference type="Proteomes" id="UP000611708">
    <property type="component" value="Unassembled WGS sequence"/>
</dbReference>
<dbReference type="SMART" id="SM00490">
    <property type="entry name" value="HELICc"/>
    <property type="match status" value="1"/>
</dbReference>
<dbReference type="SUPFAM" id="SSF52540">
    <property type="entry name" value="P-loop containing nucleoside triphosphate hydrolases"/>
    <property type="match status" value="1"/>
</dbReference>
<feature type="compositionally biased region" description="Basic and acidic residues" evidence="5">
    <location>
        <begin position="796"/>
        <end position="813"/>
    </location>
</feature>
<dbReference type="InterPro" id="IPR027417">
    <property type="entry name" value="P-loop_NTPase"/>
</dbReference>
<dbReference type="Pfam" id="PF12513">
    <property type="entry name" value="SUV3_C"/>
    <property type="match status" value="1"/>
</dbReference>
<keyword evidence="9" id="KW-1185">Reference proteome</keyword>
<dbReference type="Pfam" id="PF00271">
    <property type="entry name" value="Helicase_C"/>
    <property type="match status" value="1"/>
</dbReference>
<feature type="domain" description="Helicase C-terminal" evidence="7">
    <location>
        <begin position="461"/>
        <end position="623"/>
    </location>
</feature>
<feature type="domain" description="Helicase ATP-binding" evidence="6">
    <location>
        <begin position="304"/>
        <end position="447"/>
    </location>
</feature>